<feature type="non-terminal residue" evidence="1">
    <location>
        <position position="161"/>
    </location>
</feature>
<reference evidence="1" key="2">
    <citation type="journal article" date="2014" name="ISME J.">
        <title>Microbial stratification in low pH oxic and suboxic macroscopic growths along an acid mine drainage.</title>
        <authorList>
            <person name="Mendez-Garcia C."/>
            <person name="Mesa V."/>
            <person name="Sprenger R.R."/>
            <person name="Richter M."/>
            <person name="Diez M.S."/>
            <person name="Solano J."/>
            <person name="Bargiela R."/>
            <person name="Golyshina O.V."/>
            <person name="Manteca A."/>
            <person name="Ramos J.L."/>
            <person name="Gallego J.R."/>
            <person name="Llorente I."/>
            <person name="Martins Dos Santos V.A."/>
            <person name="Jensen O.N."/>
            <person name="Pelaez A.I."/>
            <person name="Sanchez J."/>
            <person name="Ferrer M."/>
        </authorList>
    </citation>
    <scope>NUCLEOTIDE SEQUENCE</scope>
</reference>
<accession>T1AMM6</accession>
<feature type="non-terminal residue" evidence="1">
    <location>
        <position position="1"/>
    </location>
</feature>
<comment type="caution">
    <text evidence="1">The sequence shown here is derived from an EMBL/GenBank/DDBJ whole genome shotgun (WGS) entry which is preliminary data.</text>
</comment>
<dbReference type="AlphaFoldDB" id="T1AMM6"/>
<protein>
    <submittedName>
        <fullName evidence="1">Uncharacterized protein</fullName>
    </submittedName>
</protein>
<sequence length="161" mass="16865">LVLNLDQSAPLAIDVNLAASNSIDQSTNTVTVKPFLTATAQPADTNPIRARGLFVYVSTSKNNFTVDLKPLDDTYYYSGTFGALTVNTSPSTYFDIDGTPYMGSAGLAQIAQQSNSGELSSDSTIVSYGTIGDLSTITPTFNATQVYVGSSAVSPGADEVR</sequence>
<gene>
    <name evidence="1" type="ORF">B1A_15566</name>
</gene>
<reference evidence="1" key="1">
    <citation type="submission" date="2013-08" db="EMBL/GenBank/DDBJ databases">
        <authorList>
            <person name="Mendez C."/>
            <person name="Richter M."/>
            <person name="Ferrer M."/>
            <person name="Sanchez J."/>
        </authorList>
    </citation>
    <scope>NUCLEOTIDE SEQUENCE</scope>
</reference>
<evidence type="ECO:0000313" key="1">
    <source>
        <dbReference type="EMBL" id="EQD43320.1"/>
    </source>
</evidence>
<proteinExistence type="predicted"/>
<dbReference type="EMBL" id="AUZX01011420">
    <property type="protein sequence ID" value="EQD43320.1"/>
    <property type="molecule type" value="Genomic_DNA"/>
</dbReference>
<organism evidence="1">
    <name type="scientific">mine drainage metagenome</name>
    <dbReference type="NCBI Taxonomy" id="410659"/>
    <lineage>
        <taxon>unclassified sequences</taxon>
        <taxon>metagenomes</taxon>
        <taxon>ecological metagenomes</taxon>
    </lineage>
</organism>
<name>T1AMM6_9ZZZZ</name>